<name>A0A947DGF5_9CYAN</name>
<feature type="domain" description="Glycosyltransferase RgtA/B/C/D-like" evidence="9">
    <location>
        <begin position="65"/>
        <end position="206"/>
    </location>
</feature>
<feature type="transmembrane region" description="Helical" evidence="8">
    <location>
        <begin position="303"/>
        <end position="322"/>
    </location>
</feature>
<proteinExistence type="predicted"/>
<evidence type="ECO:0000313" key="11">
    <source>
        <dbReference type="Proteomes" id="UP000717364"/>
    </source>
</evidence>
<keyword evidence="2" id="KW-1003">Cell membrane</keyword>
<evidence type="ECO:0000256" key="2">
    <source>
        <dbReference type="ARBA" id="ARBA00022475"/>
    </source>
</evidence>
<gene>
    <name evidence="10" type="ORF">IXB50_14300</name>
</gene>
<sequence length="515" mass="58524">MQRLKTLITTDIMAGIIILISGLIRLIQYGFNRSLWGDEASLAVNLVNRSYGELLRPLDYNQGAPIGFLWVEKLATQLFGNNEYSLRLFPLLGGLAMLLLMYVAVRRYTKGPAVLVALVLVGFLPSFIYFSTEVKQYSTDAALTLGCLLLAQQTETKCSSGRQSVVLALLGSVAVWFSHTAVFALAGAAVGSLLKTWWVQKGFRFSSALIKRLLVYLSWLVSFGLFYLISLQDLGANQLLKSSWQGRGAFPNPDDNWIETFVWLLDRLGRSFYSPLGFASPWDGVAIAFFLIGCFSLYRRRELWVVLSPILFALFAACIGKYPFSGRLIFFLMPLLIVGIALGVDQLIKTRNVYVRFISISLAALLIFQPLQKSLPQLYTPHLREEIRPVIEYIQTHWQENDKLYIYQRGNLQFLFYTDRYGYRPDDYILGIGHLDNYDGRGVSAQERERYLRDLDQLRGNPRVWVLFSHASIDEENDLVLGYLNCLGKLSDSYQDIGAFVNLYDLSEENRQCLI</sequence>
<evidence type="ECO:0000256" key="4">
    <source>
        <dbReference type="ARBA" id="ARBA00022679"/>
    </source>
</evidence>
<feature type="transmembrane region" description="Helical" evidence="8">
    <location>
        <begin position="88"/>
        <end position="105"/>
    </location>
</feature>
<feature type="transmembrane region" description="Helical" evidence="8">
    <location>
        <begin position="165"/>
        <end position="193"/>
    </location>
</feature>
<dbReference type="PANTHER" id="PTHR33908:SF11">
    <property type="entry name" value="MEMBRANE PROTEIN"/>
    <property type="match status" value="1"/>
</dbReference>
<feature type="transmembrane region" description="Helical" evidence="8">
    <location>
        <begin position="328"/>
        <end position="348"/>
    </location>
</feature>
<keyword evidence="7 8" id="KW-0472">Membrane</keyword>
<keyword evidence="5 8" id="KW-0812">Transmembrane</keyword>
<keyword evidence="4" id="KW-0808">Transferase</keyword>
<feature type="transmembrane region" description="Helical" evidence="8">
    <location>
        <begin position="353"/>
        <end position="371"/>
    </location>
</feature>
<evidence type="ECO:0000256" key="6">
    <source>
        <dbReference type="ARBA" id="ARBA00022989"/>
    </source>
</evidence>
<dbReference type="AlphaFoldDB" id="A0A947DGF5"/>
<dbReference type="PANTHER" id="PTHR33908">
    <property type="entry name" value="MANNOSYLTRANSFERASE YKCB-RELATED"/>
    <property type="match status" value="1"/>
</dbReference>
<comment type="subcellular location">
    <subcellularLocation>
        <location evidence="1">Cell membrane</location>
        <topology evidence="1">Multi-pass membrane protein</topology>
    </subcellularLocation>
</comment>
<dbReference type="Proteomes" id="UP000717364">
    <property type="component" value="Unassembled WGS sequence"/>
</dbReference>
<protein>
    <submittedName>
        <fullName evidence="10">Glycosyltransferase family 39 protein</fullName>
    </submittedName>
</protein>
<feature type="transmembrane region" description="Helical" evidence="8">
    <location>
        <begin position="112"/>
        <end position="130"/>
    </location>
</feature>
<evidence type="ECO:0000256" key="7">
    <source>
        <dbReference type="ARBA" id="ARBA00023136"/>
    </source>
</evidence>
<dbReference type="GO" id="GO:0009103">
    <property type="term" value="P:lipopolysaccharide biosynthetic process"/>
    <property type="evidence" value="ECO:0007669"/>
    <property type="project" value="UniProtKB-ARBA"/>
</dbReference>
<evidence type="ECO:0000256" key="3">
    <source>
        <dbReference type="ARBA" id="ARBA00022676"/>
    </source>
</evidence>
<accession>A0A947DGF5</accession>
<reference evidence="10" key="2">
    <citation type="journal article" date="2021" name="Mar. Drugs">
        <title>Genome Reduction and Secondary Metabolism of the Marine Sponge-Associated Cyanobacterium Leptothoe.</title>
        <authorList>
            <person name="Konstantinou D."/>
            <person name="Popin R.V."/>
            <person name="Fewer D.P."/>
            <person name="Sivonen K."/>
            <person name="Gkelis S."/>
        </authorList>
    </citation>
    <scope>NUCLEOTIDE SEQUENCE</scope>
    <source>
        <strain evidence="10">TAU-MAC 1115</strain>
    </source>
</reference>
<evidence type="ECO:0000256" key="1">
    <source>
        <dbReference type="ARBA" id="ARBA00004651"/>
    </source>
</evidence>
<keyword evidence="3" id="KW-0328">Glycosyltransferase</keyword>
<dbReference type="Pfam" id="PF13231">
    <property type="entry name" value="PMT_2"/>
    <property type="match status" value="1"/>
</dbReference>
<comment type="caution">
    <text evidence="10">The sequence shown here is derived from an EMBL/GenBank/DDBJ whole genome shotgun (WGS) entry which is preliminary data.</text>
</comment>
<evidence type="ECO:0000256" key="8">
    <source>
        <dbReference type="SAM" id="Phobius"/>
    </source>
</evidence>
<dbReference type="GO" id="GO:0016763">
    <property type="term" value="F:pentosyltransferase activity"/>
    <property type="evidence" value="ECO:0007669"/>
    <property type="project" value="TreeGrafter"/>
</dbReference>
<feature type="transmembrane region" description="Helical" evidence="8">
    <location>
        <begin position="272"/>
        <end position="298"/>
    </location>
</feature>
<dbReference type="GO" id="GO:0005886">
    <property type="term" value="C:plasma membrane"/>
    <property type="evidence" value="ECO:0007669"/>
    <property type="project" value="UniProtKB-SubCell"/>
</dbReference>
<evidence type="ECO:0000259" key="9">
    <source>
        <dbReference type="Pfam" id="PF13231"/>
    </source>
</evidence>
<keyword evidence="6 8" id="KW-1133">Transmembrane helix</keyword>
<dbReference type="InterPro" id="IPR038731">
    <property type="entry name" value="RgtA/B/C-like"/>
</dbReference>
<reference evidence="10" key="1">
    <citation type="submission" date="2020-11" db="EMBL/GenBank/DDBJ databases">
        <authorList>
            <person name="Konstantinou D."/>
            <person name="Gkelis S."/>
            <person name="Popin R."/>
            <person name="Fewer D."/>
            <person name="Sivonen K."/>
        </authorList>
    </citation>
    <scope>NUCLEOTIDE SEQUENCE</scope>
    <source>
        <strain evidence="10">TAU-MAC 1115</strain>
    </source>
</reference>
<dbReference type="EMBL" id="JADOES010000029">
    <property type="protein sequence ID" value="MBT9316598.1"/>
    <property type="molecule type" value="Genomic_DNA"/>
</dbReference>
<keyword evidence="11" id="KW-1185">Reference proteome</keyword>
<organism evidence="10 11">
    <name type="scientific">Leptothoe spongobia TAU-MAC 1115</name>
    <dbReference type="NCBI Taxonomy" id="1967444"/>
    <lineage>
        <taxon>Bacteria</taxon>
        <taxon>Bacillati</taxon>
        <taxon>Cyanobacteriota</taxon>
        <taxon>Cyanophyceae</taxon>
        <taxon>Nodosilineales</taxon>
        <taxon>Cymatolegaceae</taxon>
        <taxon>Leptothoe</taxon>
        <taxon>Leptothoe spongobia</taxon>
    </lineage>
</organism>
<dbReference type="RefSeq" id="WP_215609665.1">
    <property type="nucleotide sequence ID" value="NZ_JADOES010000029.1"/>
</dbReference>
<feature type="transmembrane region" description="Helical" evidence="8">
    <location>
        <begin position="213"/>
        <end position="231"/>
    </location>
</feature>
<evidence type="ECO:0000256" key="5">
    <source>
        <dbReference type="ARBA" id="ARBA00022692"/>
    </source>
</evidence>
<evidence type="ECO:0000313" key="10">
    <source>
        <dbReference type="EMBL" id="MBT9316598.1"/>
    </source>
</evidence>
<feature type="transmembrane region" description="Helical" evidence="8">
    <location>
        <begin position="12"/>
        <end position="31"/>
    </location>
</feature>
<dbReference type="InterPro" id="IPR050297">
    <property type="entry name" value="LipidA_mod_glycosyltrf_83"/>
</dbReference>